<dbReference type="EMBL" id="BSOZ01000010">
    <property type="protein sequence ID" value="GLS03912.1"/>
    <property type="molecule type" value="Genomic_DNA"/>
</dbReference>
<evidence type="ECO:0000313" key="3">
    <source>
        <dbReference type="Proteomes" id="UP001156836"/>
    </source>
</evidence>
<keyword evidence="1" id="KW-0812">Transmembrane</keyword>
<proteinExistence type="predicted"/>
<keyword evidence="1" id="KW-0472">Membrane</keyword>
<reference evidence="3" key="1">
    <citation type="journal article" date="2019" name="Int. J. Syst. Evol. Microbiol.">
        <title>The Global Catalogue of Microorganisms (GCM) 10K type strain sequencing project: providing services to taxonomists for standard genome sequencing and annotation.</title>
        <authorList>
            <consortium name="The Broad Institute Genomics Platform"/>
            <consortium name="The Broad Institute Genome Sequencing Center for Infectious Disease"/>
            <person name="Wu L."/>
            <person name="Ma J."/>
        </authorList>
    </citation>
    <scope>NUCLEOTIDE SEQUENCE [LARGE SCALE GENOMIC DNA]</scope>
    <source>
        <strain evidence="3">NBRC 104970</strain>
    </source>
</reference>
<name>A0ABQ6BR48_9NEIS</name>
<dbReference type="Proteomes" id="UP001156836">
    <property type="component" value="Unassembled WGS sequence"/>
</dbReference>
<evidence type="ECO:0000256" key="1">
    <source>
        <dbReference type="SAM" id="Phobius"/>
    </source>
</evidence>
<organism evidence="2 3">
    <name type="scientific">Chitiniphilus shinanonensis</name>
    <dbReference type="NCBI Taxonomy" id="553088"/>
    <lineage>
        <taxon>Bacteria</taxon>
        <taxon>Pseudomonadati</taxon>
        <taxon>Pseudomonadota</taxon>
        <taxon>Betaproteobacteria</taxon>
        <taxon>Neisseriales</taxon>
        <taxon>Chitinibacteraceae</taxon>
        <taxon>Chitiniphilus</taxon>
    </lineage>
</organism>
<comment type="caution">
    <text evidence="2">The sequence shown here is derived from an EMBL/GenBank/DDBJ whole genome shotgun (WGS) entry which is preliminary data.</text>
</comment>
<evidence type="ECO:0008006" key="4">
    <source>
        <dbReference type="Google" id="ProtNLM"/>
    </source>
</evidence>
<dbReference type="RefSeq" id="WP_018749014.1">
    <property type="nucleotide sequence ID" value="NZ_BSOZ01000010.1"/>
</dbReference>
<keyword evidence="3" id="KW-1185">Reference proteome</keyword>
<accession>A0ABQ6BR48</accession>
<feature type="transmembrane region" description="Helical" evidence="1">
    <location>
        <begin position="45"/>
        <end position="65"/>
    </location>
</feature>
<gene>
    <name evidence="2" type="ORF">GCM10007860_10570</name>
</gene>
<sequence length="322" mass="35508">MKEFWNRELKPDLARLALLAVVLVALLALAGWSEAARFGLDGVGYFAAMLALVFGLSHVLTRTIVPRVGVQRMAQRAAIHPLGAAVVYASTLAFRLGVAALLVWLLAPRALAAELPDNARRNLPILVEEQARWWPALRTPSVLAAQVEQETCASLHSAACWNERAELKTSREYGFGLGQCTTAYRADGSERFSCHGELRARHPEALAMWSWRNRYDARLQLRALVLQDKALHAATARHAATEQDALAFMLNQYNAGPGMLAKSRADCARRAGCDPGRWFGHVARAAGPSKTAGYTRSFYAISREYVHNVLAVRRARYAFLDA</sequence>
<feature type="transmembrane region" description="Helical" evidence="1">
    <location>
        <begin position="86"/>
        <end position="107"/>
    </location>
</feature>
<keyword evidence="1" id="KW-1133">Transmembrane helix</keyword>
<protein>
    <recommendedName>
        <fullName evidence="4">Transglycosylase SLT domain-containing protein</fullName>
    </recommendedName>
</protein>
<evidence type="ECO:0000313" key="2">
    <source>
        <dbReference type="EMBL" id="GLS03912.1"/>
    </source>
</evidence>
<dbReference type="Gene3D" id="1.10.530.10">
    <property type="match status" value="1"/>
</dbReference>